<sequence>MISVIIHTLNEEKNIRNCLECVKWVDEIIIIDMHSKDKTVQIAKEYTDKIFFFEQMEYADPARSYGLSLATNEWILSVDADEIVPVDLKNILIKIMKENYYDAVSIPHFNYFFGHAIIGGDCAPLENPHIRFFKRNIVSYSDNIHSFFQIDYKAKIYFIENKELSFIHFGYIDVEHFLEKLNRYTTIEAKALYLNNEKNIFYKLVIKNIKEVLKFFLKKGYKDKTYGLIYTLLKCGYNICVGAKYFLMKQSKTIVPRNSIICEYDKIAQKCIQEHKKRNKKYNEDKSTN</sequence>
<accession>A0ABM9W427</accession>
<organism evidence="2 3">
    <name type="scientific">Sporomusa sphaeroides DSM 2875</name>
    <dbReference type="NCBI Taxonomy" id="1337886"/>
    <lineage>
        <taxon>Bacteria</taxon>
        <taxon>Bacillati</taxon>
        <taxon>Bacillota</taxon>
        <taxon>Negativicutes</taxon>
        <taxon>Selenomonadales</taxon>
        <taxon>Sporomusaceae</taxon>
        <taxon>Sporomusa</taxon>
    </lineage>
</organism>
<dbReference type="SUPFAM" id="SSF53448">
    <property type="entry name" value="Nucleotide-diphospho-sugar transferases"/>
    <property type="match status" value="1"/>
</dbReference>
<gene>
    <name evidence="2" type="ORF">SSPH_02594</name>
</gene>
<dbReference type="Pfam" id="PF00535">
    <property type="entry name" value="Glycos_transf_2"/>
    <property type="match status" value="1"/>
</dbReference>
<dbReference type="InterPro" id="IPR001173">
    <property type="entry name" value="Glyco_trans_2-like"/>
</dbReference>
<reference evidence="2 3" key="1">
    <citation type="submission" date="2016-01" db="EMBL/GenBank/DDBJ databases">
        <authorList>
            <person name="Brown R."/>
        </authorList>
    </citation>
    <scope>NUCLEOTIDE SEQUENCE [LARGE SCALE GENOMIC DNA]</scope>
    <source>
        <strain evidence="2">Sporomusa sphaeroides DSM 2875</strain>
    </source>
</reference>
<dbReference type="RefSeq" id="WP_075757183.1">
    <property type="nucleotide sequence ID" value="NZ_FCOW01000013.1"/>
</dbReference>
<comment type="caution">
    <text evidence="2">The sequence shown here is derived from an EMBL/GenBank/DDBJ whole genome shotgun (WGS) entry which is preliminary data.</text>
</comment>
<keyword evidence="2" id="KW-0808">Transferase</keyword>
<dbReference type="PANTHER" id="PTHR43630:SF2">
    <property type="entry name" value="GLYCOSYLTRANSFERASE"/>
    <property type="match status" value="1"/>
</dbReference>
<dbReference type="GO" id="GO:0016740">
    <property type="term" value="F:transferase activity"/>
    <property type="evidence" value="ECO:0007669"/>
    <property type="project" value="UniProtKB-KW"/>
</dbReference>
<feature type="domain" description="Glycosyltransferase 2-like" evidence="1">
    <location>
        <begin position="3"/>
        <end position="111"/>
    </location>
</feature>
<dbReference type="InterPro" id="IPR029044">
    <property type="entry name" value="Nucleotide-diphossugar_trans"/>
</dbReference>
<proteinExistence type="predicted"/>
<dbReference type="PANTHER" id="PTHR43630">
    <property type="entry name" value="POLY-BETA-1,6-N-ACETYL-D-GLUCOSAMINE SYNTHASE"/>
    <property type="match status" value="1"/>
</dbReference>
<name>A0ABM9W427_9FIRM</name>
<dbReference type="Gene3D" id="3.90.550.10">
    <property type="entry name" value="Spore Coat Polysaccharide Biosynthesis Protein SpsA, Chain A"/>
    <property type="match status" value="1"/>
</dbReference>
<dbReference type="EMBL" id="FCOW01000013">
    <property type="protein sequence ID" value="CVK19927.1"/>
    <property type="molecule type" value="Genomic_DNA"/>
</dbReference>
<evidence type="ECO:0000313" key="2">
    <source>
        <dbReference type="EMBL" id="CVK19927.1"/>
    </source>
</evidence>
<keyword evidence="3" id="KW-1185">Reference proteome</keyword>
<evidence type="ECO:0000259" key="1">
    <source>
        <dbReference type="Pfam" id="PF00535"/>
    </source>
</evidence>
<dbReference type="Proteomes" id="UP000245702">
    <property type="component" value="Unassembled WGS sequence"/>
</dbReference>
<dbReference type="CDD" id="cd02511">
    <property type="entry name" value="Beta4Glucosyltransferase"/>
    <property type="match status" value="1"/>
</dbReference>
<evidence type="ECO:0000313" key="3">
    <source>
        <dbReference type="Proteomes" id="UP000245702"/>
    </source>
</evidence>
<protein>
    <submittedName>
        <fullName evidence="2">Glycosyl transferase</fullName>
    </submittedName>
</protein>